<keyword evidence="12 16" id="KW-0573">Peptidoglycan synthesis</keyword>
<dbReference type="Pfam" id="PF01820">
    <property type="entry name" value="Dala_Dala_lig_N"/>
    <property type="match status" value="1"/>
</dbReference>
<evidence type="ECO:0000256" key="14">
    <source>
        <dbReference type="ARBA" id="ARBA00023316"/>
    </source>
</evidence>
<dbReference type="GO" id="GO:0005524">
    <property type="term" value="F:ATP binding"/>
    <property type="evidence" value="ECO:0007669"/>
    <property type="project" value="UniProtKB-UniRule"/>
</dbReference>
<evidence type="ECO:0000256" key="8">
    <source>
        <dbReference type="ARBA" id="ARBA00022741"/>
    </source>
</evidence>
<dbReference type="FunFam" id="3.30.470.20:FF:000008">
    <property type="entry name" value="D-alanine--D-alanine ligase"/>
    <property type="match status" value="1"/>
</dbReference>
<dbReference type="GO" id="GO:0009252">
    <property type="term" value="P:peptidoglycan biosynthetic process"/>
    <property type="evidence" value="ECO:0007669"/>
    <property type="project" value="UniProtKB-UniRule"/>
</dbReference>
<keyword evidence="11 16" id="KW-0133">Cell shape</keyword>
<dbReference type="STRING" id="42253.NITMOv2_0625"/>
<comment type="subcellular location">
    <subcellularLocation>
        <location evidence="2 16">Cytoplasm</location>
    </subcellularLocation>
</comment>
<evidence type="ECO:0000256" key="9">
    <source>
        <dbReference type="ARBA" id="ARBA00022840"/>
    </source>
</evidence>
<accession>A0A0K2G7W2</accession>
<evidence type="ECO:0000313" key="21">
    <source>
        <dbReference type="EMBL" id="ALA57061.1"/>
    </source>
</evidence>
<keyword evidence="5 16" id="KW-0963">Cytoplasm</keyword>
<keyword evidence="7 18" id="KW-0479">Metal-binding</keyword>
<proteinExistence type="inferred from homology"/>
<dbReference type="InterPro" id="IPR000291">
    <property type="entry name" value="D-Ala_lig_Van_CS"/>
</dbReference>
<dbReference type="EMBL" id="CP011801">
    <property type="protein sequence ID" value="ALA57061.1"/>
    <property type="molecule type" value="Genomic_DNA"/>
</dbReference>
<dbReference type="PIRSF" id="PIRSF039102">
    <property type="entry name" value="Ddl/VanB"/>
    <property type="match status" value="1"/>
</dbReference>
<sequence length="329" mass="35140">MAQMGRLTNLRIGVLMGGRSSEREVSLRTGQAVHQSLLRRGYDAVAIDVGDRLPQDLMDQKVAIAFLSLHGPGGEDGTIQGFLETIGMPYTGSGVQASAVGMHKVVTKTLLAAHDIPVPAGTVVTRGDAPSLAQVLKRAKLKLPVVVKPASQGSTIGVTIVRRALEWKEALALAHRYDSDAMVEAYIPGHEVTVSLLGAAAQTPKVLPAVEIVAPDGFYDFSAKYQKGKTRYLCPAPLPAKILRAIGSLAQRTYEVLGCEGAARVDFRITPKGRSFVLEINTVPGMTETSLLPMAAAQAGMDYDSLVEWILQSALDRAARWDAAKKETA</sequence>
<dbReference type="Gene3D" id="3.40.50.20">
    <property type="match status" value="1"/>
</dbReference>
<evidence type="ECO:0000256" key="15">
    <source>
        <dbReference type="ARBA" id="ARBA00047614"/>
    </source>
</evidence>
<dbReference type="KEGG" id="nmv:NITMOv2_0625"/>
<evidence type="ECO:0000256" key="5">
    <source>
        <dbReference type="ARBA" id="ARBA00022490"/>
    </source>
</evidence>
<dbReference type="PANTHER" id="PTHR23132:SF23">
    <property type="entry name" value="D-ALANINE--D-ALANINE LIGASE B"/>
    <property type="match status" value="1"/>
</dbReference>
<evidence type="ECO:0000256" key="4">
    <source>
        <dbReference type="ARBA" id="ARBA00012216"/>
    </source>
</evidence>
<dbReference type="InterPro" id="IPR005905">
    <property type="entry name" value="D_ala_D_ala"/>
</dbReference>
<comment type="pathway">
    <text evidence="16">Cell wall biogenesis; peptidoglycan biosynthesis.</text>
</comment>
<gene>
    <name evidence="21" type="primary">ddlB</name>
    <name evidence="16" type="synonym">ddl</name>
    <name evidence="21" type="ORF">NITMOv2_0625</name>
</gene>
<comment type="cofactor">
    <cofactor evidence="1">
        <name>Mn(2+)</name>
        <dbReference type="ChEBI" id="CHEBI:29035"/>
    </cofactor>
</comment>
<keyword evidence="10 18" id="KW-0460">Magnesium</keyword>
<dbReference type="InterPro" id="IPR011127">
    <property type="entry name" value="Dala_Dala_lig_N"/>
</dbReference>
<name>A0A0K2G7W2_NITMO</name>
<keyword evidence="13 18" id="KW-0464">Manganese</keyword>
<dbReference type="NCBIfam" id="TIGR01205">
    <property type="entry name" value="D_ala_D_alaTIGR"/>
    <property type="match status" value="1"/>
</dbReference>
<keyword evidence="8 19" id="KW-0547">Nucleotide-binding</keyword>
<comment type="catalytic activity">
    <reaction evidence="15 16">
        <text>2 D-alanine + ATP = D-alanyl-D-alanine + ADP + phosphate + H(+)</text>
        <dbReference type="Rhea" id="RHEA:11224"/>
        <dbReference type="ChEBI" id="CHEBI:15378"/>
        <dbReference type="ChEBI" id="CHEBI:30616"/>
        <dbReference type="ChEBI" id="CHEBI:43474"/>
        <dbReference type="ChEBI" id="CHEBI:57416"/>
        <dbReference type="ChEBI" id="CHEBI:57822"/>
        <dbReference type="ChEBI" id="CHEBI:456216"/>
        <dbReference type="EC" id="6.3.2.4"/>
    </reaction>
</comment>
<dbReference type="GO" id="GO:0071555">
    <property type="term" value="P:cell wall organization"/>
    <property type="evidence" value="ECO:0007669"/>
    <property type="project" value="UniProtKB-KW"/>
</dbReference>
<comment type="cofactor">
    <cofactor evidence="18">
        <name>Mg(2+)</name>
        <dbReference type="ChEBI" id="CHEBI:18420"/>
    </cofactor>
    <cofactor evidence="18">
        <name>Mn(2+)</name>
        <dbReference type="ChEBI" id="CHEBI:29035"/>
    </cofactor>
    <text evidence="18">Binds 2 magnesium or manganese ions per subunit.</text>
</comment>
<feature type="binding site" evidence="18">
    <location>
        <position position="266"/>
    </location>
    <ligand>
        <name>Mg(2+)</name>
        <dbReference type="ChEBI" id="CHEBI:18420"/>
        <label>1</label>
    </ligand>
</feature>
<dbReference type="PANTHER" id="PTHR23132">
    <property type="entry name" value="D-ALANINE--D-ALANINE LIGASE"/>
    <property type="match status" value="1"/>
</dbReference>
<feature type="domain" description="ATP-grasp" evidence="20">
    <location>
        <begin position="108"/>
        <end position="312"/>
    </location>
</feature>
<feature type="binding site" evidence="18">
    <location>
        <position position="281"/>
    </location>
    <ligand>
        <name>Mg(2+)</name>
        <dbReference type="ChEBI" id="CHEBI:18420"/>
        <label>2</label>
    </ligand>
</feature>
<feature type="active site" evidence="17">
    <location>
        <position position="290"/>
    </location>
</feature>
<evidence type="ECO:0000256" key="17">
    <source>
        <dbReference type="PIRSR" id="PIRSR039102-1"/>
    </source>
</evidence>
<feature type="active site" evidence="17">
    <location>
        <position position="22"/>
    </location>
</feature>
<evidence type="ECO:0000256" key="2">
    <source>
        <dbReference type="ARBA" id="ARBA00004496"/>
    </source>
</evidence>
<dbReference type="NCBIfam" id="NF002378">
    <property type="entry name" value="PRK01372.1"/>
    <property type="match status" value="1"/>
</dbReference>
<evidence type="ECO:0000256" key="6">
    <source>
        <dbReference type="ARBA" id="ARBA00022598"/>
    </source>
</evidence>
<dbReference type="GO" id="GO:0046872">
    <property type="term" value="F:metal ion binding"/>
    <property type="evidence" value="ECO:0007669"/>
    <property type="project" value="UniProtKB-KW"/>
</dbReference>
<feature type="binding site" evidence="18">
    <location>
        <position position="279"/>
    </location>
    <ligand>
        <name>Mg(2+)</name>
        <dbReference type="ChEBI" id="CHEBI:18420"/>
        <label>2</label>
    </ligand>
</feature>
<dbReference type="Pfam" id="PF07478">
    <property type="entry name" value="Dala_Dala_lig_C"/>
    <property type="match status" value="1"/>
</dbReference>
<reference evidence="21 22" key="1">
    <citation type="journal article" date="2015" name="Proc. Natl. Acad. Sci. U.S.A.">
        <title>Expanded metabolic versatility of ubiquitous nitrite-oxidizing bacteria from the genus Nitrospira.</title>
        <authorList>
            <person name="Koch H."/>
            <person name="Lucker S."/>
            <person name="Albertsen M."/>
            <person name="Kitzinger K."/>
            <person name="Herbold C."/>
            <person name="Spieck E."/>
            <person name="Nielsen P.H."/>
            <person name="Wagner M."/>
            <person name="Daims H."/>
        </authorList>
    </citation>
    <scope>NUCLEOTIDE SEQUENCE [LARGE SCALE GENOMIC DNA]</scope>
    <source>
        <strain evidence="21 22">NSP M-1</strain>
    </source>
</reference>
<dbReference type="SUPFAM" id="SSF52440">
    <property type="entry name" value="PreATP-grasp domain"/>
    <property type="match status" value="1"/>
</dbReference>
<evidence type="ECO:0000256" key="1">
    <source>
        <dbReference type="ARBA" id="ARBA00001936"/>
    </source>
</evidence>
<evidence type="ECO:0000256" key="10">
    <source>
        <dbReference type="ARBA" id="ARBA00022842"/>
    </source>
</evidence>
<dbReference type="Gene3D" id="3.30.1490.20">
    <property type="entry name" value="ATP-grasp fold, A domain"/>
    <property type="match status" value="1"/>
</dbReference>
<evidence type="ECO:0000256" key="7">
    <source>
        <dbReference type="ARBA" id="ARBA00022723"/>
    </source>
</evidence>
<dbReference type="GO" id="GO:0008716">
    <property type="term" value="F:D-alanine-D-alanine ligase activity"/>
    <property type="evidence" value="ECO:0007669"/>
    <property type="project" value="UniProtKB-UniRule"/>
</dbReference>
<dbReference type="InterPro" id="IPR016185">
    <property type="entry name" value="PreATP-grasp_dom_sf"/>
</dbReference>
<organism evidence="21 22">
    <name type="scientific">Nitrospira moscoviensis</name>
    <dbReference type="NCBI Taxonomy" id="42253"/>
    <lineage>
        <taxon>Bacteria</taxon>
        <taxon>Pseudomonadati</taxon>
        <taxon>Nitrospirota</taxon>
        <taxon>Nitrospiria</taxon>
        <taxon>Nitrospirales</taxon>
        <taxon>Nitrospiraceae</taxon>
        <taxon>Nitrospira</taxon>
    </lineage>
</organism>
<evidence type="ECO:0000256" key="13">
    <source>
        <dbReference type="ARBA" id="ARBA00023211"/>
    </source>
</evidence>
<dbReference type="GO" id="GO:0008360">
    <property type="term" value="P:regulation of cell shape"/>
    <property type="evidence" value="ECO:0007669"/>
    <property type="project" value="UniProtKB-KW"/>
</dbReference>
<evidence type="ECO:0000256" key="3">
    <source>
        <dbReference type="ARBA" id="ARBA00010871"/>
    </source>
</evidence>
<dbReference type="PATRIC" id="fig|42253.5.peg.619"/>
<dbReference type="Proteomes" id="UP000069205">
    <property type="component" value="Chromosome"/>
</dbReference>
<feature type="active site" evidence="17">
    <location>
        <position position="154"/>
    </location>
</feature>
<dbReference type="InterPro" id="IPR011095">
    <property type="entry name" value="Dala_Dala_lig_C"/>
</dbReference>
<dbReference type="EC" id="6.3.2.4" evidence="4 16"/>
<dbReference type="AlphaFoldDB" id="A0A0K2G7W2"/>
<evidence type="ECO:0000313" key="22">
    <source>
        <dbReference type="Proteomes" id="UP000069205"/>
    </source>
</evidence>
<evidence type="ECO:0000256" key="16">
    <source>
        <dbReference type="HAMAP-Rule" id="MF_00047"/>
    </source>
</evidence>
<evidence type="ECO:0000256" key="12">
    <source>
        <dbReference type="ARBA" id="ARBA00022984"/>
    </source>
</evidence>
<dbReference type="PROSITE" id="PS50975">
    <property type="entry name" value="ATP_GRASP"/>
    <property type="match status" value="1"/>
</dbReference>
<comment type="function">
    <text evidence="16">Cell wall formation.</text>
</comment>
<dbReference type="UniPathway" id="UPA00219"/>
<dbReference type="InterPro" id="IPR011761">
    <property type="entry name" value="ATP-grasp"/>
</dbReference>
<evidence type="ECO:0000256" key="11">
    <source>
        <dbReference type="ARBA" id="ARBA00022960"/>
    </source>
</evidence>
<comment type="similarity">
    <text evidence="3 16">Belongs to the D-alanine--D-alanine ligase family.</text>
</comment>
<dbReference type="SUPFAM" id="SSF56059">
    <property type="entry name" value="Glutathione synthetase ATP-binding domain-like"/>
    <property type="match status" value="1"/>
</dbReference>
<protein>
    <recommendedName>
        <fullName evidence="4 16">D-alanine--D-alanine ligase</fullName>
        <ecNumber evidence="4 16">6.3.2.4</ecNumber>
    </recommendedName>
    <alternativeName>
        <fullName evidence="16">D-Ala-D-Ala ligase</fullName>
    </alternativeName>
    <alternativeName>
        <fullName evidence="16">D-alanylalanine synthetase</fullName>
    </alternativeName>
</protein>
<keyword evidence="6 16" id="KW-0436">Ligase</keyword>
<keyword evidence="22" id="KW-1185">Reference proteome</keyword>
<dbReference type="GO" id="GO:0005737">
    <property type="term" value="C:cytoplasm"/>
    <property type="evidence" value="ECO:0007669"/>
    <property type="project" value="UniProtKB-SubCell"/>
</dbReference>
<evidence type="ECO:0000256" key="18">
    <source>
        <dbReference type="PIRSR" id="PIRSR039102-3"/>
    </source>
</evidence>
<evidence type="ECO:0000256" key="19">
    <source>
        <dbReference type="PROSITE-ProRule" id="PRU00409"/>
    </source>
</evidence>
<feature type="binding site" evidence="18">
    <location>
        <position position="279"/>
    </location>
    <ligand>
        <name>Mg(2+)</name>
        <dbReference type="ChEBI" id="CHEBI:18420"/>
        <label>1</label>
    </ligand>
</feature>
<dbReference type="HAMAP" id="MF_00047">
    <property type="entry name" value="Dala_Dala_lig"/>
    <property type="match status" value="1"/>
</dbReference>
<dbReference type="PROSITE" id="PS00844">
    <property type="entry name" value="DALA_DALA_LIGASE_2"/>
    <property type="match status" value="1"/>
</dbReference>
<dbReference type="PROSITE" id="PS00843">
    <property type="entry name" value="DALA_DALA_LIGASE_1"/>
    <property type="match status" value="1"/>
</dbReference>
<keyword evidence="9 19" id="KW-0067">ATP-binding</keyword>
<keyword evidence="14 16" id="KW-0961">Cell wall biogenesis/degradation</keyword>
<dbReference type="Gene3D" id="3.30.470.20">
    <property type="entry name" value="ATP-grasp fold, B domain"/>
    <property type="match status" value="1"/>
</dbReference>
<evidence type="ECO:0000259" key="20">
    <source>
        <dbReference type="PROSITE" id="PS50975"/>
    </source>
</evidence>
<dbReference type="InterPro" id="IPR013815">
    <property type="entry name" value="ATP_grasp_subdomain_1"/>
</dbReference>